<keyword evidence="2" id="KW-0472">Membrane</keyword>
<dbReference type="AlphaFoldDB" id="A0A8S3YST0"/>
<dbReference type="GO" id="GO:0030133">
    <property type="term" value="C:transport vesicle"/>
    <property type="evidence" value="ECO:0007669"/>
    <property type="project" value="InterPro"/>
</dbReference>
<gene>
    <name evidence="3" type="ORF">CUNI_LOCUS4103</name>
</gene>
<keyword evidence="4" id="KW-1185">Reference proteome</keyword>
<evidence type="ECO:0000256" key="2">
    <source>
        <dbReference type="SAM" id="Phobius"/>
    </source>
</evidence>
<reference evidence="3" key="1">
    <citation type="submission" date="2021-04" db="EMBL/GenBank/DDBJ databases">
        <authorList>
            <consortium name="Molecular Ecology Group"/>
        </authorList>
    </citation>
    <scope>NUCLEOTIDE SEQUENCE</scope>
</reference>
<feature type="compositionally biased region" description="Basic and acidic residues" evidence="1">
    <location>
        <begin position="21"/>
        <end position="41"/>
    </location>
</feature>
<keyword evidence="2" id="KW-0812">Transmembrane</keyword>
<evidence type="ECO:0000256" key="1">
    <source>
        <dbReference type="SAM" id="MobiDB-lite"/>
    </source>
</evidence>
<proteinExistence type="predicted"/>
<keyword evidence="2" id="KW-1133">Transmembrane helix</keyword>
<organism evidence="3 4">
    <name type="scientific">Candidula unifasciata</name>
    <dbReference type="NCBI Taxonomy" id="100452"/>
    <lineage>
        <taxon>Eukaryota</taxon>
        <taxon>Metazoa</taxon>
        <taxon>Spiralia</taxon>
        <taxon>Lophotrochozoa</taxon>
        <taxon>Mollusca</taxon>
        <taxon>Gastropoda</taxon>
        <taxon>Heterobranchia</taxon>
        <taxon>Euthyneura</taxon>
        <taxon>Panpulmonata</taxon>
        <taxon>Eupulmonata</taxon>
        <taxon>Stylommatophora</taxon>
        <taxon>Helicina</taxon>
        <taxon>Helicoidea</taxon>
        <taxon>Geomitridae</taxon>
        <taxon>Candidula</taxon>
    </lineage>
</organism>
<feature type="transmembrane region" description="Helical" evidence="2">
    <location>
        <begin position="94"/>
        <end position="120"/>
    </location>
</feature>
<dbReference type="GO" id="GO:0043025">
    <property type="term" value="C:neuronal cell body"/>
    <property type="evidence" value="ECO:0007669"/>
    <property type="project" value="TreeGrafter"/>
</dbReference>
<dbReference type="GO" id="GO:0007399">
    <property type="term" value="P:nervous system development"/>
    <property type="evidence" value="ECO:0007669"/>
    <property type="project" value="TreeGrafter"/>
</dbReference>
<dbReference type="Pfam" id="PF14927">
    <property type="entry name" value="Neurensin"/>
    <property type="match status" value="1"/>
</dbReference>
<dbReference type="GO" id="GO:0043005">
    <property type="term" value="C:neuron projection"/>
    <property type="evidence" value="ECO:0007669"/>
    <property type="project" value="TreeGrafter"/>
</dbReference>
<evidence type="ECO:0000313" key="3">
    <source>
        <dbReference type="EMBL" id="CAG5118545.1"/>
    </source>
</evidence>
<dbReference type="InterPro" id="IPR024883">
    <property type="entry name" value="Neurensin"/>
</dbReference>
<evidence type="ECO:0008006" key="5">
    <source>
        <dbReference type="Google" id="ProtNLM"/>
    </source>
</evidence>
<sequence length="243" mass="27538">MAEYGEGYTEPLDDSSSECPAEERHDVGGSKRGSRADSEPKPKRKRSCPMYFGVKSYLHQFYEDHGYKDPALYEEDDHQYLLSQRRRRLRCTPIWWKLFMWIGVILLLFGVMGILIGYLVPPRHVLIESPDDLSGEAYIDEKAQEYNTTLDMCKLIGLILFCVGGVTLALSLLFPSFLTRHCDDEPNSDYPPIKAHIPQDDTEKGPLSPSQEVIPASSIVKGIQPTKKAEQQMLTQSSGHEDK</sequence>
<dbReference type="PANTHER" id="PTHR14796">
    <property type="entry name" value="NEURENSIN 1-RELATED"/>
    <property type="match status" value="1"/>
</dbReference>
<dbReference type="PANTHER" id="PTHR14796:SF3">
    <property type="entry name" value="NEURENSIN 1-LIKE-RELATED"/>
    <property type="match status" value="1"/>
</dbReference>
<comment type="caution">
    <text evidence="3">The sequence shown here is derived from an EMBL/GenBank/DDBJ whole genome shotgun (WGS) entry which is preliminary data.</text>
</comment>
<feature type="compositionally biased region" description="Polar residues" evidence="1">
    <location>
        <begin position="232"/>
        <end position="243"/>
    </location>
</feature>
<name>A0A8S3YST0_9EUPU</name>
<dbReference type="Proteomes" id="UP000678393">
    <property type="component" value="Unassembled WGS sequence"/>
</dbReference>
<accession>A0A8S3YST0</accession>
<protein>
    <recommendedName>
        <fullName evidence="5">Neurensin-1</fullName>
    </recommendedName>
</protein>
<feature type="transmembrane region" description="Helical" evidence="2">
    <location>
        <begin position="155"/>
        <end position="174"/>
    </location>
</feature>
<dbReference type="EMBL" id="CAJHNH020000569">
    <property type="protein sequence ID" value="CAG5118545.1"/>
    <property type="molecule type" value="Genomic_DNA"/>
</dbReference>
<feature type="region of interest" description="Disordered" evidence="1">
    <location>
        <begin position="189"/>
        <end position="243"/>
    </location>
</feature>
<evidence type="ECO:0000313" key="4">
    <source>
        <dbReference type="Proteomes" id="UP000678393"/>
    </source>
</evidence>
<feature type="region of interest" description="Disordered" evidence="1">
    <location>
        <begin position="1"/>
        <end position="47"/>
    </location>
</feature>
<dbReference type="OrthoDB" id="5979667at2759"/>